<gene>
    <name evidence="1" type="ORF">ACFSRZ_01795</name>
</gene>
<keyword evidence="2" id="KW-1185">Reference proteome</keyword>
<reference evidence="2" key="1">
    <citation type="journal article" date="2019" name="Int. J. Syst. Evol. Microbiol.">
        <title>The Global Catalogue of Microorganisms (GCM) 10K type strain sequencing project: providing services to taxonomists for standard genome sequencing and annotation.</title>
        <authorList>
            <consortium name="The Broad Institute Genomics Platform"/>
            <consortium name="The Broad Institute Genome Sequencing Center for Infectious Disease"/>
            <person name="Wu L."/>
            <person name="Ma J."/>
        </authorList>
    </citation>
    <scope>NUCLEOTIDE SEQUENCE [LARGE SCALE GENOMIC DNA]</scope>
    <source>
        <strain evidence="2">KCTC 52127</strain>
    </source>
</reference>
<evidence type="ECO:0000313" key="1">
    <source>
        <dbReference type="EMBL" id="MFD2566084.1"/>
    </source>
</evidence>
<dbReference type="Proteomes" id="UP001597508">
    <property type="component" value="Unassembled WGS sequence"/>
</dbReference>
<proteinExistence type="predicted"/>
<name>A0ABW5LQC3_9FLAO</name>
<accession>A0ABW5LQC3</accession>
<dbReference type="RefSeq" id="WP_379664806.1">
    <property type="nucleotide sequence ID" value="NZ_JBHULH010000001.1"/>
</dbReference>
<evidence type="ECO:0000313" key="2">
    <source>
        <dbReference type="Proteomes" id="UP001597508"/>
    </source>
</evidence>
<sequence>MRSIGIIGSHITAEVTHVSLPLLNQRGERELLKQLRHEHTWVAEIPSKQKWVNNDVIKIPKRGEAPKVLINNTQYPIVKNKRDDSHIILGLNKFDTENTEVSLDELYALPYEKVSDVQMQHRETLEDETMEYGLYGIPPTEKDEANNLFIIETTGPDRGDGTLKLVKKDLRTLQEKMNKAGISKKGRILVLCDEHETDLYDEDSKFENKMANHKEGTPAPMLYGFKIYVDSTTPEYDDNLEKLPYQSVDVGRKSSVVFHKKATGKANGTVVRIALPASMNPEGRAHVIGYQFYHVIVAYGVEGSAAVVDGKTPPQA</sequence>
<protein>
    <submittedName>
        <fullName evidence="1">Uncharacterized protein</fullName>
    </submittedName>
</protein>
<dbReference type="EMBL" id="JBHULH010000001">
    <property type="protein sequence ID" value="MFD2566084.1"/>
    <property type="molecule type" value="Genomic_DNA"/>
</dbReference>
<organism evidence="1 2">
    <name type="scientific">Pseudotenacibaculum haliotis</name>
    <dbReference type="NCBI Taxonomy" id="1862138"/>
    <lineage>
        <taxon>Bacteria</taxon>
        <taxon>Pseudomonadati</taxon>
        <taxon>Bacteroidota</taxon>
        <taxon>Flavobacteriia</taxon>
        <taxon>Flavobacteriales</taxon>
        <taxon>Flavobacteriaceae</taxon>
        <taxon>Pseudotenacibaculum</taxon>
    </lineage>
</organism>
<comment type="caution">
    <text evidence="1">The sequence shown here is derived from an EMBL/GenBank/DDBJ whole genome shotgun (WGS) entry which is preliminary data.</text>
</comment>